<evidence type="ECO:0000256" key="4">
    <source>
        <dbReference type="PIRSR" id="PIRSR640198-2"/>
    </source>
</evidence>
<reference evidence="6 7" key="1">
    <citation type="submission" date="2015-10" db="EMBL/GenBank/DDBJ databases">
        <title>Genome sequencing and analysis of members of genus Stenotrophomonas.</title>
        <authorList>
            <person name="Patil P.P."/>
            <person name="Midha S."/>
            <person name="Patil P.B."/>
        </authorList>
    </citation>
    <scope>NUCLEOTIDE SEQUENCE [LARGE SCALE GENOMIC DNA]</scope>
    <source>
        <strain evidence="6 7">JCM 16536</strain>
    </source>
</reference>
<dbReference type="PANTHER" id="PTHR13504:SF38">
    <property type="entry name" value="FIDO DOMAIN-CONTAINING PROTEIN"/>
    <property type="match status" value="1"/>
</dbReference>
<evidence type="ECO:0000313" key="7">
    <source>
        <dbReference type="Proteomes" id="UP000051802"/>
    </source>
</evidence>
<dbReference type="PIRSF" id="PIRSF038925">
    <property type="entry name" value="AMP-prot_trans"/>
    <property type="match status" value="1"/>
</dbReference>
<keyword evidence="1 2" id="KW-0067">ATP-binding</keyword>
<organism evidence="6 7">
    <name type="scientific">Stenotrophomonas panacihumi</name>
    <dbReference type="NCBI Taxonomy" id="676599"/>
    <lineage>
        <taxon>Bacteria</taxon>
        <taxon>Pseudomonadati</taxon>
        <taxon>Pseudomonadota</taxon>
        <taxon>Gammaproteobacteria</taxon>
        <taxon>Lysobacterales</taxon>
        <taxon>Lysobacteraceae</taxon>
        <taxon>Stenotrophomonas</taxon>
    </lineage>
</organism>
<feature type="binding site" evidence="2">
    <location>
        <position position="84"/>
    </location>
    <ligand>
        <name>ATP</name>
        <dbReference type="ChEBI" id="CHEBI:30616"/>
    </ligand>
</feature>
<dbReference type="Gene3D" id="1.10.3290.10">
    <property type="entry name" value="Fido-like domain"/>
    <property type="match status" value="1"/>
</dbReference>
<comment type="function">
    <text evidence="1">Adenylyltransferase that mediates the addition of adenosine 5'-monophosphate (AMP) to specific residues of target proteins.</text>
</comment>
<feature type="binding site" evidence="2">
    <location>
        <begin position="231"/>
        <end position="237"/>
    </location>
    <ligand>
        <name>ATP</name>
        <dbReference type="ChEBI" id="CHEBI:30616"/>
    </ligand>
</feature>
<dbReference type="STRING" id="676599.ARC20_10915"/>
<dbReference type="Proteomes" id="UP000051802">
    <property type="component" value="Unassembled WGS sequence"/>
</dbReference>
<dbReference type="InterPro" id="IPR036388">
    <property type="entry name" value="WH-like_DNA-bd_sf"/>
</dbReference>
<protein>
    <recommendedName>
        <fullName evidence="1">Protein adenylyltransferase</fullName>
        <ecNumber evidence="1">2.7.7.108</ecNumber>
    </recommendedName>
    <alternativeName>
        <fullName evidence="1">AMPylator</fullName>
    </alternativeName>
</protein>
<gene>
    <name evidence="6" type="ORF">ARC20_10915</name>
</gene>
<feature type="binding site" evidence="4">
    <location>
        <begin position="265"/>
        <end position="266"/>
    </location>
    <ligand>
        <name>ATP</name>
        <dbReference type="ChEBI" id="CHEBI:30616"/>
    </ligand>
</feature>
<dbReference type="PROSITE" id="PS51459">
    <property type="entry name" value="FIDO"/>
    <property type="match status" value="1"/>
</dbReference>
<feature type="binding site" evidence="2">
    <location>
        <position position="226"/>
    </location>
    <ligand>
        <name>ATP</name>
        <dbReference type="ChEBI" id="CHEBI:30616"/>
    </ligand>
</feature>
<evidence type="ECO:0000313" key="6">
    <source>
        <dbReference type="EMBL" id="KRG42372.1"/>
    </source>
</evidence>
<dbReference type="InterPro" id="IPR003812">
    <property type="entry name" value="Fido"/>
</dbReference>
<dbReference type="InterPro" id="IPR040198">
    <property type="entry name" value="Fido_containing"/>
</dbReference>
<dbReference type="Pfam" id="PF13784">
    <property type="entry name" value="Fic_N"/>
    <property type="match status" value="1"/>
</dbReference>
<feature type="domain" description="Fido" evidence="5">
    <location>
        <begin position="134"/>
        <end position="287"/>
    </location>
</feature>
<dbReference type="InterPro" id="IPR036597">
    <property type="entry name" value="Fido-like_dom_sf"/>
</dbReference>
<dbReference type="Pfam" id="PF02661">
    <property type="entry name" value="Fic"/>
    <property type="match status" value="1"/>
</dbReference>
<keyword evidence="1" id="KW-0808">Transferase</keyword>
<evidence type="ECO:0000256" key="1">
    <source>
        <dbReference type="PIRNR" id="PIRNR038925"/>
    </source>
</evidence>
<evidence type="ECO:0000256" key="3">
    <source>
        <dbReference type="PIRSR" id="PIRSR640198-1"/>
    </source>
</evidence>
<comment type="caution">
    <text evidence="6">The sequence shown here is derived from an EMBL/GenBank/DDBJ whole genome shotgun (WGS) entry which is preliminary data.</text>
</comment>
<dbReference type="AlphaFoldDB" id="A0A0R0AN11"/>
<feature type="binding site" evidence="4">
    <location>
        <begin position="230"/>
        <end position="237"/>
    </location>
    <ligand>
        <name>ATP</name>
        <dbReference type="ChEBI" id="CHEBI:30616"/>
    </ligand>
</feature>
<evidence type="ECO:0000256" key="2">
    <source>
        <dbReference type="PIRSR" id="PIRSR038925-1"/>
    </source>
</evidence>
<dbReference type="GO" id="GO:0070733">
    <property type="term" value="F:AMPylase activity"/>
    <property type="evidence" value="ECO:0007669"/>
    <property type="project" value="UniProtKB-UniRule"/>
</dbReference>
<proteinExistence type="predicted"/>
<dbReference type="PANTHER" id="PTHR13504">
    <property type="entry name" value="FIDO DOMAIN-CONTAINING PROTEIN DDB_G0283145"/>
    <property type="match status" value="1"/>
</dbReference>
<dbReference type="GO" id="GO:0005524">
    <property type="term" value="F:ATP binding"/>
    <property type="evidence" value="ECO:0007669"/>
    <property type="project" value="UniProtKB-UniRule"/>
</dbReference>
<comment type="catalytic activity">
    <reaction evidence="1">
        <text>L-threonyl-[protein] + ATP = 3-O-(5'-adenylyl)-L-threonyl-[protein] + diphosphate</text>
        <dbReference type="Rhea" id="RHEA:54292"/>
        <dbReference type="Rhea" id="RHEA-COMP:11060"/>
        <dbReference type="Rhea" id="RHEA-COMP:13847"/>
        <dbReference type="ChEBI" id="CHEBI:30013"/>
        <dbReference type="ChEBI" id="CHEBI:30616"/>
        <dbReference type="ChEBI" id="CHEBI:33019"/>
        <dbReference type="ChEBI" id="CHEBI:138113"/>
        <dbReference type="EC" id="2.7.7.108"/>
    </reaction>
</comment>
<dbReference type="InterPro" id="IPR026287">
    <property type="entry name" value="SoFic-like"/>
</dbReference>
<keyword evidence="1" id="KW-0548">Nucleotidyltransferase</keyword>
<dbReference type="InterPro" id="IPR025758">
    <property type="entry name" value="Fic/DOC_N"/>
</dbReference>
<feature type="binding site" evidence="2">
    <location>
        <position position="265"/>
    </location>
    <ligand>
        <name>ATP</name>
        <dbReference type="ChEBI" id="CHEBI:30616"/>
    </ligand>
</feature>
<feature type="active site" evidence="3">
    <location>
        <position position="226"/>
    </location>
</feature>
<dbReference type="Gene3D" id="1.10.10.10">
    <property type="entry name" value="Winged helix-like DNA-binding domain superfamily/Winged helix DNA-binding domain"/>
    <property type="match status" value="1"/>
</dbReference>
<dbReference type="SUPFAM" id="SSF140931">
    <property type="entry name" value="Fic-like"/>
    <property type="match status" value="1"/>
</dbReference>
<comment type="catalytic activity">
    <reaction evidence="1">
        <text>L-tyrosyl-[protein] + ATP = O-(5'-adenylyl)-L-tyrosyl-[protein] + diphosphate</text>
        <dbReference type="Rhea" id="RHEA:54288"/>
        <dbReference type="Rhea" id="RHEA-COMP:10136"/>
        <dbReference type="Rhea" id="RHEA-COMP:13846"/>
        <dbReference type="ChEBI" id="CHEBI:30616"/>
        <dbReference type="ChEBI" id="CHEBI:33019"/>
        <dbReference type="ChEBI" id="CHEBI:46858"/>
        <dbReference type="ChEBI" id="CHEBI:83624"/>
        <dbReference type="EC" id="2.7.7.108"/>
    </reaction>
</comment>
<comment type="subunit">
    <text evidence="1">Homodimer.</text>
</comment>
<name>A0A0R0AN11_9GAMM</name>
<sequence length="394" mass="43214">MRRNQLTHDRQQYLVPAQGHPNALALVAPPTPRNIPDAAKYQGLFARAANALGQLQGVIQVLPNADMVTRTLARREAVTSSQIEGTQASLTELLAYEATQGADGLAADVKVTERYVAALALGLARIRAGGRAALDLPLIHDLHARLMEDAAGRFPIGAYRDTQVWIGPPGRIEDATFVPAPPEYLPACMEELRDSMLQYTQRDGEYGELSVLAQLAITHAQFETIHPYHDGNGRTGRLLMPLLLVATGHPPLYLSGSLLRARQAYYDALAAIQLRGEWGPWIRLLTSAIVESCEEAIAIARDLLALLNEWEQRVAGYRSDSAVRKLPRLLLGYPVINVRRAMELLDISQPAANAAINNLVKEGILEQVGIGRYDRLFRARDVLQRLDRAPGAPA</sequence>
<dbReference type="RefSeq" id="WP_057646811.1">
    <property type="nucleotide sequence ID" value="NZ_LLXU01000081.1"/>
</dbReference>
<dbReference type="EMBL" id="LLXU01000081">
    <property type="protein sequence ID" value="KRG42372.1"/>
    <property type="molecule type" value="Genomic_DNA"/>
</dbReference>
<dbReference type="GO" id="GO:0042803">
    <property type="term" value="F:protein homodimerization activity"/>
    <property type="evidence" value="ECO:0007669"/>
    <property type="project" value="UniProtKB-UniRule"/>
</dbReference>
<evidence type="ECO:0000259" key="5">
    <source>
        <dbReference type="PROSITE" id="PS51459"/>
    </source>
</evidence>
<keyword evidence="7" id="KW-1185">Reference proteome</keyword>
<dbReference type="EC" id="2.7.7.108" evidence="1"/>
<accession>A0A0R0AN11</accession>
<dbReference type="GO" id="GO:0000287">
    <property type="term" value="F:magnesium ion binding"/>
    <property type="evidence" value="ECO:0007669"/>
    <property type="project" value="UniProtKB-UniRule"/>
</dbReference>
<keyword evidence="1 2" id="KW-0547">Nucleotide-binding</keyword>